<evidence type="ECO:0000256" key="2">
    <source>
        <dbReference type="SAM" id="Phobius"/>
    </source>
</evidence>
<dbReference type="AlphaFoldDB" id="A0A383VQG7"/>
<evidence type="ECO:0000256" key="1">
    <source>
        <dbReference type="SAM" id="MobiDB-lite"/>
    </source>
</evidence>
<proteinExistence type="predicted"/>
<reference evidence="3 5" key="1">
    <citation type="submission" date="2016-10" db="EMBL/GenBank/DDBJ databases">
        <authorList>
            <person name="Cai Z."/>
        </authorList>
    </citation>
    <scope>NUCLEOTIDE SEQUENCE [LARGE SCALE GENOMIC DNA]</scope>
</reference>
<gene>
    <name evidence="4" type="ORF">BQ4739_LOCUS14442</name>
    <name evidence="3" type="ORF">BQ4739_LOCUS7512</name>
</gene>
<keyword evidence="2" id="KW-0812">Transmembrane</keyword>
<feature type="compositionally biased region" description="Gly residues" evidence="1">
    <location>
        <begin position="28"/>
        <end position="62"/>
    </location>
</feature>
<dbReference type="Proteomes" id="UP000256970">
    <property type="component" value="Unassembled WGS sequence"/>
</dbReference>
<feature type="transmembrane region" description="Helical" evidence="2">
    <location>
        <begin position="251"/>
        <end position="274"/>
    </location>
</feature>
<feature type="region of interest" description="Disordered" evidence="1">
    <location>
        <begin position="1"/>
        <end position="64"/>
    </location>
</feature>
<feature type="compositionally biased region" description="Low complexity" evidence="1">
    <location>
        <begin position="17"/>
        <end position="27"/>
    </location>
</feature>
<feature type="compositionally biased region" description="Gly residues" evidence="1">
    <location>
        <begin position="1"/>
        <end position="16"/>
    </location>
</feature>
<keyword evidence="2" id="KW-0472">Membrane</keyword>
<accession>A0A383VQG7</accession>
<dbReference type="EMBL" id="FNXT01000769">
    <property type="protein sequence ID" value="SZX67089.1"/>
    <property type="molecule type" value="Genomic_DNA"/>
</dbReference>
<dbReference type="EMBL" id="FNXT01001207">
    <property type="protein sequence ID" value="SZX74197.1"/>
    <property type="molecule type" value="Genomic_DNA"/>
</dbReference>
<protein>
    <submittedName>
        <fullName evidence="3">Uncharacterized protein</fullName>
    </submittedName>
</protein>
<name>A0A383VQG7_TETOB</name>
<evidence type="ECO:0000313" key="5">
    <source>
        <dbReference type="Proteomes" id="UP000256970"/>
    </source>
</evidence>
<organism evidence="3 5">
    <name type="scientific">Tetradesmus obliquus</name>
    <name type="common">Green alga</name>
    <name type="synonym">Acutodesmus obliquus</name>
    <dbReference type="NCBI Taxonomy" id="3088"/>
    <lineage>
        <taxon>Eukaryota</taxon>
        <taxon>Viridiplantae</taxon>
        <taxon>Chlorophyta</taxon>
        <taxon>core chlorophytes</taxon>
        <taxon>Chlorophyceae</taxon>
        <taxon>CS clade</taxon>
        <taxon>Sphaeropleales</taxon>
        <taxon>Scenedesmaceae</taxon>
        <taxon>Tetradesmus</taxon>
    </lineage>
</organism>
<keyword evidence="2" id="KW-1133">Transmembrane helix</keyword>
<sequence>MPGSTGSGASGSGSKGSGRSRATAWGGSLFGGPPGGGGGRPPGGGPPGGGGPGGGPAGGGLGNYRPPGGEVGRFLLQGAAQGGFHGCVHPFPCWRCLPLAALRVEIGVTEQYVLNIQQEPSLRCVGDLGDGQLFTVAVGVLLVARYVAAKRVNPGAQPPFLHGLAAPGCGKTTVLNVMSFLLQALGIADTISTCFSNRLLERLYRSEHTAEAWLGVAFRWEALLLAALTTINPTVWPDYGWFYVQFTLHPLVMSALLAVCWEYGVPLIFFVWAWGHARAARRLGFPAELGQQLPAWRMLHRVVVQRGGGDAYNQERRRRLQGPELQLGAHMRETTQQQQLVHAMPPAEEKRLLTTAKEEILRRLHQELAHGNSSGTFNQVGMMNAVTMTIKVGIPVIMCSHAGQGCVARARYALDLAINRWAPTGRRVRITPGQLGRVEAALMDAAAQRRRGPGGVEMVACRHAMVLRHRAGAGDLVTGLRVLGGFNGSRDVFRCDPAVLHWYENTVFPTL</sequence>
<evidence type="ECO:0000313" key="3">
    <source>
        <dbReference type="EMBL" id="SZX67089.1"/>
    </source>
</evidence>
<evidence type="ECO:0000313" key="4">
    <source>
        <dbReference type="EMBL" id="SZX74197.1"/>
    </source>
</evidence>
<keyword evidence="5" id="KW-1185">Reference proteome</keyword>